<sequence>MNTSTLSQNRHTGKEAGTADEYKAAIERILSQAGITLNGDMPWDIRVKDERFYQRVMREGSLGLGESYMDGWWDCDELDTFFAKLIPINPEEKIKADWRLLLHTLGEAIFNPGRKSRAFQIGEMHYDRGNELFSNMLDKRMAYSCAYWKEAKDLDSAQEAKLELICRKLRLKPGDRVLDIGCGWGSFAKYAAEKYGTEVVGITVSKEQLSLGKELCRGLPVELRLQDYRDVDEQFDHIVSVGMFEHVGWKNYRAYMEKARQCLKQDGLFLLHCIGDSISHVAGDPWLEKYIFPNSIIPSMKQIVIALEGLFTVENVQNFGFYYDATLTAWFRNFHNNWDKIKEKYDERFYRMWKYYLLSSAGAFRCRSLQVWQFVLSPKGVQGGYEAVC</sequence>
<dbReference type="Gene3D" id="3.40.50.150">
    <property type="entry name" value="Vaccinia Virus protein VP39"/>
    <property type="match status" value="1"/>
</dbReference>
<dbReference type="InterPro" id="IPR050723">
    <property type="entry name" value="CFA/CMAS"/>
</dbReference>
<dbReference type="GO" id="GO:0032259">
    <property type="term" value="P:methylation"/>
    <property type="evidence" value="ECO:0007669"/>
    <property type="project" value="UniProtKB-KW"/>
</dbReference>
<gene>
    <name evidence="6" type="primary">cfa</name>
    <name evidence="6" type="ORF">NBG4_540002</name>
</gene>
<dbReference type="PANTHER" id="PTHR43667">
    <property type="entry name" value="CYCLOPROPANE-FATTY-ACYL-PHOSPHOLIPID SYNTHASE"/>
    <property type="match status" value="1"/>
</dbReference>
<dbReference type="NCBIfam" id="NF008686">
    <property type="entry name" value="PRK11705.1"/>
    <property type="match status" value="1"/>
</dbReference>
<dbReference type="EC" id="2.1.1.79" evidence="6"/>
<dbReference type="SUPFAM" id="SSF53335">
    <property type="entry name" value="S-adenosyl-L-methionine-dependent methyltransferases"/>
    <property type="match status" value="1"/>
</dbReference>
<organism evidence="6 7">
    <name type="scientific">Candidatus Sulfobium mesophilum</name>
    <dbReference type="NCBI Taxonomy" id="2016548"/>
    <lineage>
        <taxon>Bacteria</taxon>
        <taxon>Pseudomonadati</taxon>
        <taxon>Nitrospirota</taxon>
        <taxon>Nitrospiria</taxon>
        <taxon>Nitrospirales</taxon>
        <taxon>Nitrospiraceae</taxon>
        <taxon>Candidatus Sulfobium</taxon>
    </lineage>
</organism>
<dbReference type="PANTHER" id="PTHR43667:SF1">
    <property type="entry name" value="CYCLOPROPANE-FATTY-ACYL-PHOSPHOLIPID SYNTHASE"/>
    <property type="match status" value="1"/>
</dbReference>
<dbReference type="OrthoDB" id="9782855at2"/>
<dbReference type="InterPro" id="IPR029063">
    <property type="entry name" value="SAM-dependent_MTases_sf"/>
</dbReference>
<comment type="similarity">
    <text evidence="1">Belongs to the CFA/CMAS family.</text>
</comment>
<accession>A0A2U3QJ58</accession>
<protein>
    <submittedName>
        <fullName evidence="6">Cyclopropane fatty acyl phospholipid synthase (Unsaturated-phospholipid methyltransferase)</fullName>
        <ecNumber evidence="6">2.1.1.79</ecNumber>
    </submittedName>
</protein>
<dbReference type="Pfam" id="PF02353">
    <property type="entry name" value="CMAS"/>
    <property type="match status" value="1"/>
</dbReference>
<dbReference type="AlphaFoldDB" id="A0A2U3QJ58"/>
<dbReference type="CDD" id="cd02440">
    <property type="entry name" value="AdoMet_MTases"/>
    <property type="match status" value="1"/>
</dbReference>
<dbReference type="InterPro" id="IPR003333">
    <property type="entry name" value="CMAS"/>
</dbReference>
<dbReference type="GO" id="GO:0008610">
    <property type="term" value="P:lipid biosynthetic process"/>
    <property type="evidence" value="ECO:0007669"/>
    <property type="project" value="InterPro"/>
</dbReference>
<keyword evidence="2 6" id="KW-0489">Methyltransferase</keyword>
<keyword evidence="5" id="KW-0443">Lipid metabolism</keyword>
<dbReference type="GO" id="GO:0008825">
    <property type="term" value="F:cyclopropane-fatty-acyl-phospholipid synthase activity"/>
    <property type="evidence" value="ECO:0007669"/>
    <property type="project" value="UniProtKB-EC"/>
</dbReference>
<evidence type="ECO:0000256" key="4">
    <source>
        <dbReference type="ARBA" id="ARBA00022691"/>
    </source>
</evidence>
<dbReference type="Proteomes" id="UP000245125">
    <property type="component" value="Unassembled WGS sequence"/>
</dbReference>
<evidence type="ECO:0000313" key="7">
    <source>
        <dbReference type="Proteomes" id="UP000245125"/>
    </source>
</evidence>
<keyword evidence="4" id="KW-0949">S-adenosyl-L-methionine</keyword>
<proteinExistence type="inferred from homology"/>
<dbReference type="PIRSF" id="PIRSF003085">
    <property type="entry name" value="CMAS"/>
    <property type="match status" value="1"/>
</dbReference>
<dbReference type="EMBL" id="OUUY01000102">
    <property type="protein sequence ID" value="SPQ01418.1"/>
    <property type="molecule type" value="Genomic_DNA"/>
</dbReference>
<name>A0A2U3QJ58_9BACT</name>
<evidence type="ECO:0000256" key="5">
    <source>
        <dbReference type="ARBA" id="ARBA00023098"/>
    </source>
</evidence>
<evidence type="ECO:0000256" key="1">
    <source>
        <dbReference type="ARBA" id="ARBA00010815"/>
    </source>
</evidence>
<evidence type="ECO:0000256" key="3">
    <source>
        <dbReference type="ARBA" id="ARBA00022679"/>
    </source>
</evidence>
<keyword evidence="3 6" id="KW-0808">Transferase</keyword>
<evidence type="ECO:0000256" key="2">
    <source>
        <dbReference type="ARBA" id="ARBA00022603"/>
    </source>
</evidence>
<reference evidence="7" key="1">
    <citation type="submission" date="2018-03" db="EMBL/GenBank/DDBJ databases">
        <authorList>
            <person name="Zecchin S."/>
        </authorList>
    </citation>
    <scope>NUCLEOTIDE SEQUENCE [LARGE SCALE GENOMIC DNA]</scope>
</reference>
<evidence type="ECO:0000313" key="6">
    <source>
        <dbReference type="EMBL" id="SPQ01418.1"/>
    </source>
</evidence>
<keyword evidence="7" id="KW-1185">Reference proteome</keyword>